<dbReference type="GO" id="GO:0000272">
    <property type="term" value="P:polysaccharide catabolic process"/>
    <property type="evidence" value="ECO:0007669"/>
    <property type="project" value="UniProtKB-KW"/>
</dbReference>
<dbReference type="SMART" id="SM00636">
    <property type="entry name" value="Glyco_18"/>
    <property type="match status" value="1"/>
</dbReference>
<dbReference type="Gene3D" id="3.10.50.10">
    <property type="match status" value="1"/>
</dbReference>
<dbReference type="EC" id="3.2.1.14" evidence="2"/>
<keyword evidence="3" id="KW-0146">Chitin degradation</keyword>
<evidence type="ECO:0000256" key="3">
    <source>
        <dbReference type="ARBA" id="ARBA00023024"/>
    </source>
</evidence>
<name>A0A3G7TTF4_9PSED</name>
<dbReference type="RefSeq" id="WP_124321822.1">
    <property type="nucleotide sequence ID" value="NZ_CP027753.1"/>
</dbReference>
<dbReference type="EMBL" id="CP027753">
    <property type="protein sequence ID" value="AZE50397.1"/>
    <property type="molecule type" value="Genomic_DNA"/>
</dbReference>
<dbReference type="AlphaFoldDB" id="A0A3G7TTF4"/>
<dbReference type="InterPro" id="IPR029070">
    <property type="entry name" value="Chitinase_insertion_sf"/>
</dbReference>
<dbReference type="Proteomes" id="UP000268048">
    <property type="component" value="Chromosome"/>
</dbReference>
<dbReference type="InterPro" id="IPR050314">
    <property type="entry name" value="Glycosyl_Hydrlase_18"/>
</dbReference>
<dbReference type="Pfam" id="PF00704">
    <property type="entry name" value="Glyco_hydro_18"/>
    <property type="match status" value="1"/>
</dbReference>
<dbReference type="GO" id="GO:0008843">
    <property type="term" value="F:endochitinase activity"/>
    <property type="evidence" value="ECO:0007669"/>
    <property type="project" value="UniProtKB-EC"/>
</dbReference>
<comment type="catalytic activity">
    <reaction evidence="1">
        <text>Random endo-hydrolysis of N-acetyl-beta-D-glucosaminide (1-&gt;4)-beta-linkages in chitin and chitodextrins.</text>
        <dbReference type="EC" id="3.2.1.14"/>
    </reaction>
</comment>
<dbReference type="InterPro" id="IPR001223">
    <property type="entry name" value="Glyco_hydro18_cat"/>
</dbReference>
<keyword evidence="6" id="KW-0378">Hydrolase</keyword>
<evidence type="ECO:0000259" key="5">
    <source>
        <dbReference type="PROSITE" id="PS51910"/>
    </source>
</evidence>
<dbReference type="PROSITE" id="PS51910">
    <property type="entry name" value="GH18_2"/>
    <property type="match status" value="1"/>
</dbReference>
<keyword evidence="4" id="KW-0119">Carbohydrate metabolism</keyword>
<keyword evidence="4" id="KW-0624">Polysaccharide degradation</keyword>
<sequence>MYDEKKYQYTSKKAMSDASEGVGNSLAAWNNQSGGETFYVIFDSGVYTNSYWVERWHVPDRNLESPSHENAWTYVRPATPQEMAEHGNPTEGIVEPSPDKTQILQPDDLTEKTYVDVNYFPDGSGSNLSYTAARVCKSMYNEYEQDRTRDRPHLKVSAYVTDWCQYDARLPPESRALQPAEDVKPGRGFDLENIPPTAYDRLVFSFLAIYGDKGKLGKEIEAVADGWNSQVEADEAITHGHIVPVDPYGDLGTTRNVAVPPDDRREVGPHNFLQYYNQEAASGLLGGLRNLQERAKKVGHKLELAFSIGGWSMSGYFSPMVKDPQQRRAFVESVVDFFRRFPMFTAVDIDWEYPGTSGEEGNEWDEEHDGPNYAILVGELRKALDGAFGTRARKEITIASSAVVGKLKKSNIRGLIENGLDNIFVMTYDFFGTGWADWIGHHTNLYAPPYAENNPDRLYDLSADEAIQYLINDEGVPPGKIHLGFANYGRSCIGANLSDRTYTKPGMALGTMENGAPEFFCLLNNQFDCEHQLALGKNGFKLMTDTAADADILFNPVGNHYISLDTPRTVMQKGIYADKEKLGGIFSWSGDQDDGLLANAAREGTGYIPKKGREVIDMGPLYNRGELFELPATDQGKIKTAARKRKISKD</sequence>
<dbReference type="GO" id="GO:0008061">
    <property type="term" value="F:chitin binding"/>
    <property type="evidence" value="ECO:0007669"/>
    <property type="project" value="InterPro"/>
</dbReference>
<accession>A0A3G7TTF4</accession>
<evidence type="ECO:0000313" key="6">
    <source>
        <dbReference type="EMBL" id="AZE50397.1"/>
    </source>
</evidence>
<evidence type="ECO:0000256" key="1">
    <source>
        <dbReference type="ARBA" id="ARBA00000822"/>
    </source>
</evidence>
<dbReference type="PANTHER" id="PTHR11177:SF317">
    <property type="entry name" value="CHITINASE 12-RELATED"/>
    <property type="match status" value="1"/>
</dbReference>
<organism evidence="6 7">
    <name type="scientific">Pseudomonas chlororaphis</name>
    <dbReference type="NCBI Taxonomy" id="587753"/>
    <lineage>
        <taxon>Bacteria</taxon>
        <taxon>Pseudomonadati</taxon>
        <taxon>Pseudomonadota</taxon>
        <taxon>Gammaproteobacteria</taxon>
        <taxon>Pseudomonadales</taxon>
        <taxon>Pseudomonadaceae</taxon>
        <taxon>Pseudomonas</taxon>
    </lineage>
</organism>
<proteinExistence type="predicted"/>
<evidence type="ECO:0000313" key="7">
    <source>
        <dbReference type="Proteomes" id="UP000268048"/>
    </source>
</evidence>
<feature type="domain" description="GH18" evidence="5">
    <location>
        <begin position="154"/>
        <end position="608"/>
    </location>
</feature>
<evidence type="ECO:0000256" key="2">
    <source>
        <dbReference type="ARBA" id="ARBA00012729"/>
    </source>
</evidence>
<protein>
    <recommendedName>
        <fullName evidence="2">chitinase</fullName>
        <ecNumber evidence="2">3.2.1.14</ecNumber>
    </recommendedName>
</protein>
<dbReference type="PANTHER" id="PTHR11177">
    <property type="entry name" value="CHITINASE"/>
    <property type="match status" value="1"/>
</dbReference>
<keyword evidence="6" id="KW-0326">Glycosidase</keyword>
<reference evidence="6 7" key="1">
    <citation type="submission" date="2018-03" db="EMBL/GenBank/DDBJ databases">
        <title>Diversity of phytobeneficial traits revealed by whole-genome analysis of worldwide-isolated phenazine-producing Pseudomonas spp.</title>
        <authorList>
            <person name="Biessy A."/>
            <person name="Novinscak A."/>
            <person name="Blom J."/>
            <person name="Leger G."/>
            <person name="Thomashow L.S."/>
            <person name="Cazorla F.M."/>
            <person name="Josic D."/>
            <person name="Filion M."/>
        </authorList>
    </citation>
    <scope>NUCLEOTIDE SEQUENCE [LARGE SCALE GENOMIC DNA]</scope>
    <source>
        <strain evidence="6 7">B25</strain>
    </source>
</reference>
<dbReference type="InterPro" id="IPR017853">
    <property type="entry name" value="GH"/>
</dbReference>
<dbReference type="SUPFAM" id="SSF51445">
    <property type="entry name" value="(Trans)glycosidases"/>
    <property type="match status" value="1"/>
</dbReference>
<evidence type="ECO:0000256" key="4">
    <source>
        <dbReference type="ARBA" id="ARBA00023326"/>
    </source>
</evidence>
<dbReference type="Gene3D" id="3.20.20.80">
    <property type="entry name" value="Glycosidases"/>
    <property type="match status" value="1"/>
</dbReference>
<dbReference type="GO" id="GO:0006032">
    <property type="term" value="P:chitin catabolic process"/>
    <property type="evidence" value="ECO:0007669"/>
    <property type="project" value="UniProtKB-KW"/>
</dbReference>
<dbReference type="InterPro" id="IPR011583">
    <property type="entry name" value="Chitinase_II/V-like_cat"/>
</dbReference>
<gene>
    <name evidence="6" type="ORF">C4K04_4742</name>
</gene>